<keyword evidence="2" id="KW-1185">Reference proteome</keyword>
<name>A0A8J8SKM7_9RHOB</name>
<gene>
    <name evidence="1" type="ORF">GR316_07520</name>
</gene>
<evidence type="ECO:0000313" key="2">
    <source>
        <dbReference type="Proteomes" id="UP000679284"/>
    </source>
</evidence>
<proteinExistence type="predicted"/>
<dbReference type="SUPFAM" id="SSF53756">
    <property type="entry name" value="UDP-Glycosyltransferase/glycogen phosphorylase"/>
    <property type="match status" value="1"/>
</dbReference>
<dbReference type="EMBL" id="CP047289">
    <property type="protein sequence ID" value="QUS36130.1"/>
    <property type="molecule type" value="Genomic_DNA"/>
</dbReference>
<dbReference type="Gene3D" id="3.40.50.2000">
    <property type="entry name" value="Glycogen Phosphorylase B"/>
    <property type="match status" value="2"/>
</dbReference>
<dbReference type="KEGG" id="fap:GR316_07520"/>
<dbReference type="RefSeq" id="WP_211783352.1">
    <property type="nucleotide sequence ID" value="NZ_CP047289.1"/>
</dbReference>
<reference evidence="1" key="1">
    <citation type="submission" date="2020-01" db="EMBL/GenBank/DDBJ databases">
        <authorList>
            <person name="Yang Y."/>
            <person name="Kwon Y.M."/>
        </authorList>
    </citation>
    <scope>NUCLEOTIDE SEQUENCE</scope>
    <source>
        <strain evidence="1">PG104</strain>
    </source>
</reference>
<dbReference type="AlphaFoldDB" id="A0A8J8SKM7"/>
<sequence>MTSSNGMWSMIGRLCAPPPPGVRVADALREGGTIEADVAIVTNCAFVGGNAASTVTEFLALREAGLKVVIVHCPVKRSAWKRHWIADRFLPHQADIVPAHAVGSLRCRTLIARGPRMAMTRGFARLLRRITAEEALFVVNNSAWNEDGKPLFDWAGLHRRVAASGIPRARICPISPVIRAEAQRAMAGTGLPDGLSAQDWPPAFRIEPFRFEPRAHLTAPIVIGRHARDHASKWLEDPADLRAAYPEAEGLTVSIMGGAATAERRLGGLPGNWVVHPFGASGVEEYLAGLDVFVYFPARTRDEAFGRTIVEAVLSGLPVILPPFFAPTFGDLALYCEPADVADVVARLAADDAGRMHYIHACRQEAIARFGTGTLLPRLAALDTPSDVVPRLDAAAQAFRAAVMPAG</sequence>
<dbReference type="Proteomes" id="UP000679284">
    <property type="component" value="Chromosome"/>
</dbReference>
<evidence type="ECO:0000313" key="1">
    <source>
        <dbReference type="EMBL" id="QUS36130.1"/>
    </source>
</evidence>
<protein>
    <submittedName>
        <fullName evidence="1">Glycosyltransferase</fullName>
    </submittedName>
</protein>
<organism evidence="1 2">
    <name type="scientific">Falsirhodobacter algicola</name>
    <dbReference type="NCBI Taxonomy" id="2692330"/>
    <lineage>
        <taxon>Bacteria</taxon>
        <taxon>Pseudomonadati</taxon>
        <taxon>Pseudomonadota</taxon>
        <taxon>Alphaproteobacteria</taxon>
        <taxon>Rhodobacterales</taxon>
        <taxon>Paracoccaceae</taxon>
        <taxon>Falsirhodobacter</taxon>
    </lineage>
</organism>
<accession>A0A8J8SKM7</accession>